<proteinExistence type="predicted"/>
<accession>A0A2K5CP50</accession>
<reference evidence="1" key="2">
    <citation type="submission" date="2025-09" db="UniProtKB">
        <authorList>
            <consortium name="Ensembl"/>
        </authorList>
    </citation>
    <scope>IDENTIFICATION</scope>
</reference>
<dbReference type="AlphaFoldDB" id="A0A2K5CP50"/>
<dbReference type="STRING" id="37293.ENSANAP00000010471"/>
<keyword evidence="2" id="KW-1185">Reference proteome</keyword>
<dbReference type="Proteomes" id="UP000233020">
    <property type="component" value="Unplaced"/>
</dbReference>
<name>A0A2K5CP50_AOTNA</name>
<evidence type="ECO:0000313" key="1">
    <source>
        <dbReference type="Ensembl" id="ENSANAP00000010471.1"/>
    </source>
</evidence>
<evidence type="ECO:0000313" key="2">
    <source>
        <dbReference type="Proteomes" id="UP000233020"/>
    </source>
</evidence>
<sequence length="99" mass="11185">MSYGKAHVFDLAINKYEAICNQPVTAKKKNKITHIQSSPIHPITIVGDDCRHIICLKLSPNLPKMPKERKGQDMEKGPAVEIVKPDKRLNLVREVKTKT</sequence>
<reference evidence="1" key="1">
    <citation type="submission" date="2025-08" db="UniProtKB">
        <authorList>
            <consortium name="Ensembl"/>
        </authorList>
    </citation>
    <scope>IDENTIFICATION</scope>
</reference>
<protein>
    <submittedName>
        <fullName evidence="1">Uncharacterized protein</fullName>
    </submittedName>
</protein>
<dbReference type="Ensembl" id="ENSANAT00000028273.1">
    <property type="protein sequence ID" value="ENSANAP00000010471.1"/>
    <property type="gene ID" value="ENSANAG00000023235.1"/>
</dbReference>
<dbReference type="GeneTree" id="ENSGT00940000156436"/>
<dbReference type="OMA" id="MSELACC"/>
<organism evidence="1 2">
    <name type="scientific">Aotus nancymaae</name>
    <name type="common">Ma's night monkey</name>
    <dbReference type="NCBI Taxonomy" id="37293"/>
    <lineage>
        <taxon>Eukaryota</taxon>
        <taxon>Metazoa</taxon>
        <taxon>Chordata</taxon>
        <taxon>Craniata</taxon>
        <taxon>Vertebrata</taxon>
        <taxon>Euteleostomi</taxon>
        <taxon>Mammalia</taxon>
        <taxon>Eutheria</taxon>
        <taxon>Euarchontoglires</taxon>
        <taxon>Primates</taxon>
        <taxon>Haplorrhini</taxon>
        <taxon>Platyrrhini</taxon>
        <taxon>Aotidae</taxon>
        <taxon>Aotus</taxon>
    </lineage>
</organism>